<sequence length="77" mass="9109">MTPTMLRQLWTVIETTQANMLLKLDDANLVQWLLKQIKQQRSLNSDEANIMSDYLHSKLSLIRDLAQERQSVWQETH</sequence>
<evidence type="ECO:0000313" key="2">
    <source>
        <dbReference type="Proteomes" id="UP001442494"/>
    </source>
</evidence>
<proteinExistence type="predicted"/>
<organism evidence="1 2">
    <name type="scientific">Funiculus sociatus GB2-A5</name>
    <dbReference type="NCBI Taxonomy" id="2933946"/>
    <lineage>
        <taxon>Bacteria</taxon>
        <taxon>Bacillati</taxon>
        <taxon>Cyanobacteriota</taxon>
        <taxon>Cyanophyceae</taxon>
        <taxon>Coleofasciculales</taxon>
        <taxon>Coleofasciculaceae</taxon>
        <taxon>Funiculus</taxon>
    </lineage>
</organism>
<dbReference type="Proteomes" id="UP001442494">
    <property type="component" value="Unassembled WGS sequence"/>
</dbReference>
<keyword evidence="2" id="KW-1185">Reference proteome</keyword>
<comment type="caution">
    <text evidence="1">The sequence shown here is derived from an EMBL/GenBank/DDBJ whole genome shotgun (WGS) entry which is preliminary data.</text>
</comment>
<evidence type="ECO:0000313" key="1">
    <source>
        <dbReference type="EMBL" id="MEP0866079.1"/>
    </source>
</evidence>
<gene>
    <name evidence="1" type="ORF">NDI37_16565</name>
</gene>
<protein>
    <submittedName>
        <fullName evidence="1">Uncharacterized protein</fullName>
    </submittedName>
</protein>
<dbReference type="RefSeq" id="WP_190423680.1">
    <property type="nucleotide sequence ID" value="NZ_JAMPKK010000037.1"/>
</dbReference>
<dbReference type="EMBL" id="JAMPKK010000037">
    <property type="protein sequence ID" value="MEP0866079.1"/>
    <property type="molecule type" value="Genomic_DNA"/>
</dbReference>
<accession>A0ABV0JSI4</accession>
<reference evidence="1 2" key="1">
    <citation type="submission" date="2022-04" db="EMBL/GenBank/DDBJ databases">
        <title>Positive selection, recombination, and allopatry shape intraspecific diversity of widespread and dominant cyanobacteria.</title>
        <authorList>
            <person name="Wei J."/>
            <person name="Shu W."/>
            <person name="Hu C."/>
        </authorList>
    </citation>
    <scope>NUCLEOTIDE SEQUENCE [LARGE SCALE GENOMIC DNA]</scope>
    <source>
        <strain evidence="1 2">GB2-A5</strain>
    </source>
</reference>
<name>A0ABV0JSI4_9CYAN</name>